<dbReference type="InterPro" id="IPR024087">
    <property type="entry name" value="Creatininase-like_sf"/>
</dbReference>
<dbReference type="GO" id="GO:0046872">
    <property type="term" value="F:metal ion binding"/>
    <property type="evidence" value="ECO:0007669"/>
    <property type="project" value="UniProtKB-KW"/>
</dbReference>
<dbReference type="HOGENOM" id="CLU_1926694_0_0_4"/>
<dbReference type="PANTHER" id="PTHR35005">
    <property type="entry name" value="3-DEHYDRO-SCYLLO-INOSOSE HYDROLASE"/>
    <property type="match status" value="1"/>
</dbReference>
<reference evidence="7" key="1">
    <citation type="submission" date="2006-12" db="EMBL/GenBank/DDBJ databases">
        <title>Complete sequence of chromosome 1 of Verminephrobacter eiseniae EF01-2.</title>
        <authorList>
            <person name="Copeland A."/>
            <person name="Lucas S."/>
            <person name="Lapidus A."/>
            <person name="Barry K."/>
            <person name="Detter J.C."/>
            <person name="Glavina del Rio T."/>
            <person name="Dalin E."/>
            <person name="Tice H."/>
            <person name="Pitluck S."/>
            <person name="Chertkov O."/>
            <person name="Brettin T."/>
            <person name="Bruce D."/>
            <person name="Han C."/>
            <person name="Tapia R."/>
            <person name="Gilna P."/>
            <person name="Schmutz J."/>
            <person name="Larimer F."/>
            <person name="Land M."/>
            <person name="Hauser L."/>
            <person name="Kyrpides N."/>
            <person name="Kim E."/>
            <person name="Stahl D."/>
            <person name="Richardson P."/>
        </authorList>
    </citation>
    <scope>NUCLEOTIDE SEQUENCE [LARGE SCALE GENOMIC DNA]</scope>
    <source>
        <strain evidence="7">EF01-2</strain>
    </source>
</reference>
<keyword evidence="7" id="KW-1185">Reference proteome</keyword>
<proteinExistence type="inferred from homology"/>
<accession>A1WS56</accession>
<evidence type="ECO:0000256" key="3">
    <source>
        <dbReference type="ARBA" id="ARBA00022801"/>
    </source>
</evidence>
<dbReference type="KEGG" id="vei:Veis_4770"/>
<evidence type="ECO:0000256" key="5">
    <source>
        <dbReference type="ARBA" id="ARBA00024029"/>
    </source>
</evidence>
<name>A1WS56_VEREI</name>
<keyword evidence="2" id="KW-0479">Metal-binding</keyword>
<dbReference type="EMBL" id="CP000542">
    <property type="protein sequence ID" value="ABM60463.1"/>
    <property type="molecule type" value="Genomic_DNA"/>
</dbReference>
<sequence>MASADRQMIGDATPEPQPALQVMRLEYWDFLTAATLADVFPDGFPGFALEHAAVIETSLMLHYHPSLVRTDLIPDEPPADFPPYDLYPTPKDWVPPSGVLSSAKGASAEKGQRMAHELAQRMAAAVARALR</sequence>
<keyword evidence="3" id="KW-0378">Hydrolase</keyword>
<dbReference type="eggNOG" id="COG1402">
    <property type="taxonomic scope" value="Bacteria"/>
</dbReference>
<gene>
    <name evidence="6" type="ordered locus">Veis_4770</name>
</gene>
<dbReference type="GO" id="GO:0009231">
    <property type="term" value="P:riboflavin biosynthetic process"/>
    <property type="evidence" value="ECO:0007669"/>
    <property type="project" value="TreeGrafter"/>
</dbReference>
<organism evidence="6 7">
    <name type="scientific">Verminephrobacter eiseniae (strain EF01-2)</name>
    <dbReference type="NCBI Taxonomy" id="391735"/>
    <lineage>
        <taxon>Bacteria</taxon>
        <taxon>Pseudomonadati</taxon>
        <taxon>Pseudomonadota</taxon>
        <taxon>Betaproteobacteria</taxon>
        <taxon>Burkholderiales</taxon>
        <taxon>Comamonadaceae</taxon>
        <taxon>Verminephrobacter</taxon>
    </lineage>
</organism>
<evidence type="ECO:0000313" key="6">
    <source>
        <dbReference type="EMBL" id="ABM60463.1"/>
    </source>
</evidence>
<dbReference type="InterPro" id="IPR003785">
    <property type="entry name" value="Creatininase/forma_Hydrolase"/>
</dbReference>
<evidence type="ECO:0000256" key="2">
    <source>
        <dbReference type="ARBA" id="ARBA00022723"/>
    </source>
</evidence>
<dbReference type="PANTHER" id="PTHR35005:SF1">
    <property type="entry name" value="2-AMINO-5-FORMYLAMINO-6-RIBOSYLAMINOPYRIMIDIN-4(3H)-ONE 5'-MONOPHOSPHATE DEFORMYLASE"/>
    <property type="match status" value="1"/>
</dbReference>
<protein>
    <submittedName>
        <fullName evidence="6">Uncharacterized protein</fullName>
    </submittedName>
</protein>
<evidence type="ECO:0000313" key="7">
    <source>
        <dbReference type="Proteomes" id="UP000000374"/>
    </source>
</evidence>
<comment type="cofactor">
    <cofactor evidence="1">
        <name>Zn(2+)</name>
        <dbReference type="ChEBI" id="CHEBI:29105"/>
    </cofactor>
</comment>
<keyword evidence="4" id="KW-0862">Zinc</keyword>
<dbReference type="Pfam" id="PF02633">
    <property type="entry name" value="Creatininase"/>
    <property type="match status" value="1"/>
</dbReference>
<evidence type="ECO:0000256" key="1">
    <source>
        <dbReference type="ARBA" id="ARBA00001947"/>
    </source>
</evidence>
<dbReference type="Gene3D" id="3.40.50.10310">
    <property type="entry name" value="Creatininase"/>
    <property type="match status" value="1"/>
</dbReference>
<comment type="similarity">
    <text evidence="5">Belongs to the creatininase superfamily.</text>
</comment>
<evidence type="ECO:0000256" key="4">
    <source>
        <dbReference type="ARBA" id="ARBA00022833"/>
    </source>
</evidence>
<dbReference type="Proteomes" id="UP000000374">
    <property type="component" value="Chromosome"/>
</dbReference>
<dbReference type="SUPFAM" id="SSF102215">
    <property type="entry name" value="Creatininase"/>
    <property type="match status" value="1"/>
</dbReference>
<dbReference type="STRING" id="391735.Veis_4770"/>
<dbReference type="GO" id="GO:0016811">
    <property type="term" value="F:hydrolase activity, acting on carbon-nitrogen (but not peptide) bonds, in linear amides"/>
    <property type="evidence" value="ECO:0007669"/>
    <property type="project" value="TreeGrafter"/>
</dbReference>
<dbReference type="AlphaFoldDB" id="A1WS56"/>